<protein>
    <submittedName>
        <fullName evidence="5">Regulatory protein, gntR family</fullName>
    </submittedName>
</protein>
<evidence type="ECO:0000256" key="3">
    <source>
        <dbReference type="ARBA" id="ARBA00023163"/>
    </source>
</evidence>
<name>A0A1C6V159_9ACTN</name>
<dbReference type="PROSITE" id="PS50949">
    <property type="entry name" value="HTH_GNTR"/>
    <property type="match status" value="1"/>
</dbReference>
<dbReference type="InterPro" id="IPR050679">
    <property type="entry name" value="Bact_HTH_transcr_reg"/>
</dbReference>
<keyword evidence="3" id="KW-0804">Transcription</keyword>
<dbReference type="PANTHER" id="PTHR44846:SF1">
    <property type="entry name" value="MANNOSYL-D-GLYCERATE TRANSPORT_METABOLISM SYSTEM REPRESSOR MNGR-RELATED"/>
    <property type="match status" value="1"/>
</dbReference>
<evidence type="ECO:0000313" key="6">
    <source>
        <dbReference type="Proteomes" id="UP000198937"/>
    </source>
</evidence>
<dbReference type="OrthoDB" id="3391093at2"/>
<dbReference type="Pfam" id="PF00392">
    <property type="entry name" value="GntR"/>
    <property type="match status" value="1"/>
</dbReference>
<dbReference type="Gene3D" id="1.10.10.10">
    <property type="entry name" value="Winged helix-like DNA-binding domain superfamily/Winged helix DNA-binding domain"/>
    <property type="match status" value="1"/>
</dbReference>
<dbReference type="RefSeq" id="WP_091441480.1">
    <property type="nucleotide sequence ID" value="NZ_BMMJ01000002.1"/>
</dbReference>
<dbReference type="InterPro" id="IPR036388">
    <property type="entry name" value="WH-like_DNA-bd_sf"/>
</dbReference>
<gene>
    <name evidence="5" type="ORF">GA0070617_4267</name>
</gene>
<evidence type="ECO:0000259" key="4">
    <source>
        <dbReference type="PROSITE" id="PS50949"/>
    </source>
</evidence>
<dbReference type="GO" id="GO:0045892">
    <property type="term" value="P:negative regulation of DNA-templated transcription"/>
    <property type="evidence" value="ECO:0007669"/>
    <property type="project" value="TreeGrafter"/>
</dbReference>
<evidence type="ECO:0000256" key="1">
    <source>
        <dbReference type="ARBA" id="ARBA00023015"/>
    </source>
</evidence>
<feature type="domain" description="HTH gntR-type" evidence="4">
    <location>
        <begin position="5"/>
        <end position="73"/>
    </location>
</feature>
<dbReference type="GO" id="GO:0003677">
    <property type="term" value="F:DNA binding"/>
    <property type="evidence" value="ECO:0007669"/>
    <property type="project" value="UniProtKB-KW"/>
</dbReference>
<dbReference type="PANTHER" id="PTHR44846">
    <property type="entry name" value="MANNOSYL-D-GLYCERATE TRANSPORT/METABOLISM SYSTEM REPRESSOR MNGR-RELATED"/>
    <property type="match status" value="1"/>
</dbReference>
<evidence type="ECO:0000256" key="2">
    <source>
        <dbReference type="ARBA" id="ARBA00023125"/>
    </source>
</evidence>
<dbReference type="InterPro" id="IPR000524">
    <property type="entry name" value="Tscrpt_reg_HTH_GntR"/>
</dbReference>
<dbReference type="STRING" id="683228.GA0070617_4267"/>
<dbReference type="AlphaFoldDB" id="A0A1C6V159"/>
<sequence length="79" mass="8773">MTGYVPTFRVIIEDIRRSVATGQLKEGDKLPSLPELVERYECSVGTVRRAIEFLQITGELQSRQGKGTYVTGRTSPTQG</sequence>
<keyword evidence="2" id="KW-0238">DNA-binding</keyword>
<dbReference type="CDD" id="cd07377">
    <property type="entry name" value="WHTH_GntR"/>
    <property type="match status" value="1"/>
</dbReference>
<dbReference type="SUPFAM" id="SSF46785">
    <property type="entry name" value="Winged helix' DNA-binding domain"/>
    <property type="match status" value="1"/>
</dbReference>
<proteinExistence type="predicted"/>
<keyword evidence="1" id="KW-0805">Transcription regulation</keyword>
<dbReference type="EMBL" id="FMIA01000002">
    <property type="protein sequence ID" value="SCL60039.1"/>
    <property type="molecule type" value="Genomic_DNA"/>
</dbReference>
<dbReference type="SMART" id="SM00345">
    <property type="entry name" value="HTH_GNTR"/>
    <property type="match status" value="1"/>
</dbReference>
<keyword evidence="6" id="KW-1185">Reference proteome</keyword>
<dbReference type="Proteomes" id="UP000198937">
    <property type="component" value="Unassembled WGS sequence"/>
</dbReference>
<evidence type="ECO:0000313" key="5">
    <source>
        <dbReference type="EMBL" id="SCL60039.1"/>
    </source>
</evidence>
<organism evidence="5 6">
    <name type="scientific">Micromonospora yangpuensis</name>
    <dbReference type="NCBI Taxonomy" id="683228"/>
    <lineage>
        <taxon>Bacteria</taxon>
        <taxon>Bacillati</taxon>
        <taxon>Actinomycetota</taxon>
        <taxon>Actinomycetes</taxon>
        <taxon>Micromonosporales</taxon>
        <taxon>Micromonosporaceae</taxon>
        <taxon>Micromonospora</taxon>
    </lineage>
</organism>
<dbReference type="GO" id="GO:0003700">
    <property type="term" value="F:DNA-binding transcription factor activity"/>
    <property type="evidence" value="ECO:0007669"/>
    <property type="project" value="InterPro"/>
</dbReference>
<dbReference type="InterPro" id="IPR036390">
    <property type="entry name" value="WH_DNA-bd_sf"/>
</dbReference>
<reference evidence="5 6" key="1">
    <citation type="submission" date="2016-06" db="EMBL/GenBank/DDBJ databases">
        <authorList>
            <person name="Kjaerup R.B."/>
            <person name="Dalgaard T.S."/>
            <person name="Juul-Madsen H.R."/>
        </authorList>
    </citation>
    <scope>NUCLEOTIDE SEQUENCE [LARGE SCALE GENOMIC DNA]</scope>
    <source>
        <strain evidence="5 6">DSM 45577</strain>
    </source>
</reference>
<accession>A0A1C6V159</accession>